<keyword evidence="1" id="KW-0472">Membrane</keyword>
<reference evidence="3" key="1">
    <citation type="submission" date="2017-08" db="EMBL/GenBank/DDBJ databases">
        <title>Direct submision.</title>
        <authorList>
            <person name="Kim S.-J."/>
            <person name="Rhee S.-K."/>
        </authorList>
    </citation>
    <scope>NUCLEOTIDE SEQUENCE [LARGE SCALE GENOMIC DNA]</scope>
    <source>
        <strain evidence="3">GI5</strain>
    </source>
</reference>
<dbReference type="AlphaFoldDB" id="A0A2K9LFS3"/>
<keyword evidence="1" id="KW-0812">Transmembrane</keyword>
<evidence type="ECO:0000256" key="1">
    <source>
        <dbReference type="SAM" id="Phobius"/>
    </source>
</evidence>
<evidence type="ECO:0000313" key="3">
    <source>
        <dbReference type="Proteomes" id="UP000235116"/>
    </source>
</evidence>
<dbReference type="OrthoDB" id="7605427at2"/>
<dbReference type="Proteomes" id="UP000235116">
    <property type="component" value="Chromosome"/>
</dbReference>
<gene>
    <name evidence="2" type="ORF">Kalk_00890</name>
</gene>
<organism evidence="2 3">
    <name type="scientific">Ketobacter alkanivorans</name>
    <dbReference type="NCBI Taxonomy" id="1917421"/>
    <lineage>
        <taxon>Bacteria</taxon>
        <taxon>Pseudomonadati</taxon>
        <taxon>Pseudomonadota</taxon>
        <taxon>Gammaproteobacteria</taxon>
        <taxon>Pseudomonadales</taxon>
        <taxon>Ketobacteraceae</taxon>
        <taxon>Ketobacter</taxon>
    </lineage>
</organism>
<protein>
    <submittedName>
        <fullName evidence="2">Uncharacterized protein</fullName>
    </submittedName>
</protein>
<sequence length="86" mass="9354">MKLHEVKFGTACAITAALLWVLCTILVLAMPSLMLSMTGAMVHMQLQDMGWHLNLAGALLGLLAWVLAAGFSGWLLASVYNRLLNR</sequence>
<keyword evidence="3" id="KW-1185">Reference proteome</keyword>
<dbReference type="InterPro" id="IPR044020">
    <property type="entry name" value="DUF5676"/>
</dbReference>
<accession>A0A2K9LFS3</accession>
<name>A0A2K9LFS3_9GAMM</name>
<dbReference type="EMBL" id="CP022684">
    <property type="protein sequence ID" value="AUM11077.1"/>
    <property type="molecule type" value="Genomic_DNA"/>
</dbReference>
<feature type="transmembrane region" description="Helical" evidence="1">
    <location>
        <begin position="12"/>
        <end position="35"/>
    </location>
</feature>
<dbReference type="Pfam" id="PF18926">
    <property type="entry name" value="DUF5676"/>
    <property type="match status" value="1"/>
</dbReference>
<dbReference type="KEGG" id="kak:Kalk_00890"/>
<dbReference type="RefSeq" id="WP_101892417.1">
    <property type="nucleotide sequence ID" value="NZ_CP022684.1"/>
</dbReference>
<keyword evidence="1" id="KW-1133">Transmembrane helix</keyword>
<feature type="transmembrane region" description="Helical" evidence="1">
    <location>
        <begin position="55"/>
        <end position="77"/>
    </location>
</feature>
<proteinExistence type="predicted"/>
<evidence type="ECO:0000313" key="2">
    <source>
        <dbReference type="EMBL" id="AUM11077.1"/>
    </source>
</evidence>